<proteinExistence type="inferred from homology"/>
<comment type="caution">
    <text evidence="4">The sequence shown here is derived from an EMBL/GenBank/DDBJ whole genome shotgun (WGS) entry which is preliminary data.</text>
</comment>
<organism evidence="4 5">
    <name type="scientific">Canavalia gladiata</name>
    <name type="common">Sword bean</name>
    <name type="synonym">Dolichos gladiatus</name>
    <dbReference type="NCBI Taxonomy" id="3824"/>
    <lineage>
        <taxon>Eukaryota</taxon>
        <taxon>Viridiplantae</taxon>
        <taxon>Streptophyta</taxon>
        <taxon>Embryophyta</taxon>
        <taxon>Tracheophyta</taxon>
        <taxon>Spermatophyta</taxon>
        <taxon>Magnoliopsida</taxon>
        <taxon>eudicotyledons</taxon>
        <taxon>Gunneridae</taxon>
        <taxon>Pentapetalae</taxon>
        <taxon>rosids</taxon>
        <taxon>fabids</taxon>
        <taxon>Fabales</taxon>
        <taxon>Fabaceae</taxon>
        <taxon>Papilionoideae</taxon>
        <taxon>50 kb inversion clade</taxon>
        <taxon>NPAAA clade</taxon>
        <taxon>indigoferoid/millettioid clade</taxon>
        <taxon>Phaseoleae</taxon>
        <taxon>Canavalia</taxon>
    </lineage>
</organism>
<dbReference type="PANTHER" id="PTHR23024:SF473">
    <property type="entry name" value="RECEPTOR GID1, PUTATIVE-RELATED"/>
    <property type="match status" value="1"/>
</dbReference>
<dbReference type="Proteomes" id="UP001367508">
    <property type="component" value="Unassembled WGS sequence"/>
</dbReference>
<dbReference type="AlphaFoldDB" id="A0AAN9QR51"/>
<dbReference type="InterPro" id="IPR029058">
    <property type="entry name" value="AB_hydrolase_fold"/>
</dbReference>
<evidence type="ECO:0000259" key="3">
    <source>
        <dbReference type="Pfam" id="PF07859"/>
    </source>
</evidence>
<feature type="chain" id="PRO_5042915478" description="Alpha/beta hydrolase fold-3 domain-containing protein" evidence="2">
    <location>
        <begin position="25"/>
        <end position="339"/>
    </location>
</feature>
<evidence type="ECO:0000256" key="1">
    <source>
        <dbReference type="ARBA" id="ARBA00010515"/>
    </source>
</evidence>
<accession>A0AAN9QR51</accession>
<feature type="domain" description="Alpha/beta hydrolase fold-3" evidence="3">
    <location>
        <begin position="99"/>
        <end position="321"/>
    </location>
</feature>
<dbReference type="SUPFAM" id="SSF53474">
    <property type="entry name" value="alpha/beta-Hydrolases"/>
    <property type="match status" value="1"/>
</dbReference>
<dbReference type="PANTHER" id="PTHR23024">
    <property type="entry name" value="ARYLACETAMIDE DEACETYLASE"/>
    <property type="match status" value="1"/>
</dbReference>
<gene>
    <name evidence="4" type="ORF">VNO77_12547</name>
</gene>
<dbReference type="InterPro" id="IPR050466">
    <property type="entry name" value="Carboxylest/Gibb_receptor"/>
</dbReference>
<evidence type="ECO:0000313" key="4">
    <source>
        <dbReference type="EMBL" id="KAK7343641.1"/>
    </source>
</evidence>
<feature type="signal peptide" evidence="2">
    <location>
        <begin position="1"/>
        <end position="24"/>
    </location>
</feature>
<dbReference type="InterPro" id="IPR013094">
    <property type="entry name" value="AB_hydrolase_3"/>
</dbReference>
<dbReference type="EMBL" id="JAYMYQ010000003">
    <property type="protein sequence ID" value="KAK7343641.1"/>
    <property type="molecule type" value="Genomic_DNA"/>
</dbReference>
<name>A0AAN9QR51_CANGL</name>
<reference evidence="4 5" key="1">
    <citation type="submission" date="2024-01" db="EMBL/GenBank/DDBJ databases">
        <title>The genomes of 5 underutilized Papilionoideae crops provide insights into root nodulation and disease resistanc.</title>
        <authorList>
            <person name="Jiang F."/>
        </authorList>
    </citation>
    <scope>NUCLEOTIDE SEQUENCE [LARGE SCALE GENOMIC DNA]</scope>
    <source>
        <strain evidence="4">LVBAO_FW01</strain>
        <tissue evidence="4">Leaves</tissue>
    </source>
</reference>
<dbReference type="Gene3D" id="3.40.50.1820">
    <property type="entry name" value="alpha/beta hydrolase"/>
    <property type="match status" value="1"/>
</dbReference>
<dbReference type="Pfam" id="PF07859">
    <property type="entry name" value="Abhydrolase_3"/>
    <property type="match status" value="1"/>
</dbReference>
<evidence type="ECO:0000313" key="5">
    <source>
        <dbReference type="Proteomes" id="UP001367508"/>
    </source>
</evidence>
<sequence length="339" mass="37767">MSLGGVATALFSLCLIYVSTVAYSSTTIDPYQAIGIIYNANGTLTRLYPPAQTPPSPDPTLPTPVLSKDLIIKKWKNTWARIYIPHKVKVSPNSKIPLIVFYHGGGFIFDSPSSTYFHDFCVRLVIYTRSVVVSVNYRLAPEHRLPAAYKDSVEALRWIKASNDPWLTRYADYSRCFLMGESAGGNIAYFVGLRAAAIADQMKPLKIKGLVLIQPFFGGIKRTPTEVRIGQNATLPLPISDLMWDLSLPIGVGRDYKYSKPTLQGKDKVLHRIRELGWTIAVFGCEGDTLVDREKELVEMLKDKRVHTVGQFYPGGRHGIFAGDPSMSIKVFDLVISLH</sequence>
<evidence type="ECO:0000256" key="2">
    <source>
        <dbReference type="SAM" id="SignalP"/>
    </source>
</evidence>
<comment type="similarity">
    <text evidence="1">Belongs to the 'GDXG' lipolytic enzyme family.</text>
</comment>
<keyword evidence="2" id="KW-0732">Signal</keyword>
<dbReference type="GO" id="GO:0016787">
    <property type="term" value="F:hydrolase activity"/>
    <property type="evidence" value="ECO:0007669"/>
    <property type="project" value="InterPro"/>
</dbReference>
<keyword evidence="5" id="KW-1185">Reference proteome</keyword>
<protein>
    <recommendedName>
        <fullName evidence="3">Alpha/beta hydrolase fold-3 domain-containing protein</fullName>
    </recommendedName>
</protein>